<evidence type="ECO:0000313" key="1">
    <source>
        <dbReference type="EMBL" id="KKQ82089.1"/>
    </source>
</evidence>
<accession>A0A0G0N8A2</accession>
<dbReference type="AlphaFoldDB" id="A0A0G0N8A2"/>
<organism evidence="1 2">
    <name type="scientific">Candidatus Woesebacteria bacterium GW2011_GWA1_38_8</name>
    <dbReference type="NCBI Taxonomy" id="1618547"/>
    <lineage>
        <taxon>Bacteria</taxon>
        <taxon>Candidatus Woeseibacteriota</taxon>
    </lineage>
</organism>
<dbReference type="Proteomes" id="UP000034710">
    <property type="component" value="Unassembled WGS sequence"/>
</dbReference>
<sequence>MVSLRTPHRIKTSAKISALVDSDSAEKSYNISETFQVLKKSLLEAEKEYSIRKSSERFYRFHEKAQSCRHEIINHFLIDLPINQEEIIRQSFLHAMKNILTLNILRHETLSIIMENLENSDIDISSLRENELLDYSELQRECIEKNRKYFPYINILMSEETNINSMEYKQLERDENWALDRILNQGLTLHFYCDVLGYDYEAIYGKIKTLGSISLDELINRKSSLLNHFYDESLGTSILKTQEDDD</sequence>
<evidence type="ECO:0000313" key="2">
    <source>
        <dbReference type="Proteomes" id="UP000034710"/>
    </source>
</evidence>
<gene>
    <name evidence="1" type="ORF">UT06_C0051G0005</name>
</gene>
<name>A0A0G0N8A2_9BACT</name>
<proteinExistence type="predicted"/>
<protein>
    <submittedName>
        <fullName evidence="1">Uncharacterized protein</fullName>
    </submittedName>
</protein>
<reference evidence="1 2" key="1">
    <citation type="journal article" date="2015" name="Nature">
        <title>rRNA introns, odd ribosomes, and small enigmatic genomes across a large radiation of phyla.</title>
        <authorList>
            <person name="Brown C.T."/>
            <person name="Hug L.A."/>
            <person name="Thomas B.C."/>
            <person name="Sharon I."/>
            <person name="Castelle C.J."/>
            <person name="Singh A."/>
            <person name="Wilkins M.J."/>
            <person name="Williams K.H."/>
            <person name="Banfield J.F."/>
        </authorList>
    </citation>
    <scope>NUCLEOTIDE SEQUENCE [LARGE SCALE GENOMIC DNA]</scope>
</reference>
<comment type="caution">
    <text evidence="1">The sequence shown here is derived from an EMBL/GenBank/DDBJ whole genome shotgun (WGS) entry which is preliminary data.</text>
</comment>
<dbReference type="EMBL" id="LBVJ01000051">
    <property type="protein sequence ID" value="KKQ82089.1"/>
    <property type="molecule type" value="Genomic_DNA"/>
</dbReference>